<accession>W4QN19</accession>
<dbReference type="EMBL" id="BAUV01000002">
    <property type="protein sequence ID" value="GAE33312.1"/>
    <property type="molecule type" value="Genomic_DNA"/>
</dbReference>
<dbReference type="InterPro" id="IPR036938">
    <property type="entry name" value="PAP2/HPO_sf"/>
</dbReference>
<sequence>MWKKKRYLMVSLICLLLFIVVAELVRGGYTRYFDEFIRGLKILDFEFVIWLMIIMTEIASAEAFLLVTTLLLILFWMKGRRNIFLFFFTLSAGGVFMNFTLKMIYQRDRPNEAIDIEVFGNSLHMISYSFPSGHTMRGMILFMFLLYLSKYLSKKILRQMFISISLFSIISIPLSRIVLDVHFTSDILAAALISVGWFYGCLFLFEKKLKVVGR</sequence>
<gene>
    <name evidence="3" type="ORF">JCM9157_309</name>
</gene>
<keyword evidence="1" id="KW-1133">Transmembrane helix</keyword>
<feature type="transmembrane region" description="Helical" evidence="1">
    <location>
        <begin position="185"/>
        <end position="205"/>
    </location>
</feature>
<dbReference type="eggNOG" id="COG0671">
    <property type="taxonomic scope" value="Bacteria"/>
</dbReference>
<dbReference type="InterPro" id="IPR000326">
    <property type="entry name" value="PAP2/HPO"/>
</dbReference>
<protein>
    <submittedName>
        <fullName evidence="3">Membrane-associated phospholipid phosphatase</fullName>
    </submittedName>
</protein>
<proteinExistence type="predicted"/>
<feature type="transmembrane region" description="Helical" evidence="1">
    <location>
        <begin position="125"/>
        <end position="148"/>
    </location>
</feature>
<dbReference type="AlphaFoldDB" id="W4QN19"/>
<dbReference type="PANTHER" id="PTHR14969">
    <property type="entry name" value="SPHINGOSINE-1-PHOSPHATE PHOSPHOHYDROLASE"/>
    <property type="match status" value="1"/>
</dbReference>
<comment type="caution">
    <text evidence="3">The sequence shown here is derived from an EMBL/GenBank/DDBJ whole genome shotgun (WGS) entry which is preliminary data.</text>
</comment>
<dbReference type="SMART" id="SM00014">
    <property type="entry name" value="acidPPc"/>
    <property type="match status" value="1"/>
</dbReference>
<dbReference type="SUPFAM" id="SSF48317">
    <property type="entry name" value="Acid phosphatase/Vanadium-dependent haloperoxidase"/>
    <property type="match status" value="1"/>
</dbReference>
<feature type="domain" description="Phosphatidic acid phosphatase type 2/haloperoxidase" evidence="2">
    <location>
        <begin position="83"/>
        <end position="202"/>
    </location>
</feature>
<organism evidence="3 4">
    <name type="scientific">Halalkalibacter akibai (strain ATCC 43226 / DSM 21942 / CIP 109018 / JCM 9157 / 1139)</name>
    <name type="common">Bacillus akibai</name>
    <dbReference type="NCBI Taxonomy" id="1236973"/>
    <lineage>
        <taxon>Bacteria</taxon>
        <taxon>Bacillati</taxon>
        <taxon>Bacillota</taxon>
        <taxon>Bacilli</taxon>
        <taxon>Bacillales</taxon>
        <taxon>Bacillaceae</taxon>
        <taxon>Halalkalibacter</taxon>
    </lineage>
</organism>
<dbReference type="STRING" id="1236973.JCM9157_309"/>
<dbReference type="Gene3D" id="1.20.144.10">
    <property type="entry name" value="Phosphatidic acid phosphatase type 2/haloperoxidase"/>
    <property type="match status" value="1"/>
</dbReference>
<keyword evidence="1" id="KW-0472">Membrane</keyword>
<evidence type="ECO:0000259" key="2">
    <source>
        <dbReference type="SMART" id="SM00014"/>
    </source>
</evidence>
<feature type="transmembrane region" description="Helical" evidence="1">
    <location>
        <begin position="83"/>
        <end position="105"/>
    </location>
</feature>
<evidence type="ECO:0000313" key="4">
    <source>
        <dbReference type="Proteomes" id="UP000018896"/>
    </source>
</evidence>
<evidence type="ECO:0000313" key="3">
    <source>
        <dbReference type="EMBL" id="GAE33312.1"/>
    </source>
</evidence>
<feature type="transmembrane region" description="Helical" evidence="1">
    <location>
        <begin position="47"/>
        <end position="76"/>
    </location>
</feature>
<feature type="transmembrane region" description="Helical" evidence="1">
    <location>
        <begin position="160"/>
        <end position="179"/>
    </location>
</feature>
<dbReference type="PANTHER" id="PTHR14969:SF13">
    <property type="entry name" value="AT30094P"/>
    <property type="match status" value="1"/>
</dbReference>
<dbReference type="Proteomes" id="UP000018896">
    <property type="component" value="Unassembled WGS sequence"/>
</dbReference>
<evidence type="ECO:0000256" key="1">
    <source>
        <dbReference type="SAM" id="Phobius"/>
    </source>
</evidence>
<reference evidence="3 4" key="1">
    <citation type="journal article" date="2014" name="Genome Announc.">
        <title>Draft Genome Sequences of Three Alkaliphilic Bacillus Strains, Bacillus wakoensis JCM 9140T, Bacillus akibai JCM 9157T, and Bacillus hemicellulosilyticus JCM 9152T.</title>
        <authorList>
            <person name="Yuki M."/>
            <person name="Oshima K."/>
            <person name="Suda W."/>
            <person name="Oshida Y."/>
            <person name="Kitamura K."/>
            <person name="Iida T."/>
            <person name="Hattori M."/>
            <person name="Ohkuma M."/>
        </authorList>
    </citation>
    <scope>NUCLEOTIDE SEQUENCE [LARGE SCALE GENOMIC DNA]</scope>
    <source>
        <strain evidence="3 4">JCM 9157</strain>
    </source>
</reference>
<dbReference type="RefSeq" id="WP_035661337.1">
    <property type="nucleotide sequence ID" value="NZ_BAUV01000002.1"/>
</dbReference>
<name>W4QN19_HALA3</name>
<dbReference type="Pfam" id="PF01569">
    <property type="entry name" value="PAP2"/>
    <property type="match status" value="1"/>
</dbReference>
<keyword evidence="4" id="KW-1185">Reference proteome</keyword>
<keyword evidence="1" id="KW-0812">Transmembrane</keyword>
<dbReference type="OrthoDB" id="9789113at2"/>